<keyword evidence="2" id="KW-0378">Hydrolase</keyword>
<keyword evidence="3" id="KW-1185">Reference proteome</keyword>
<feature type="signal peptide" evidence="1">
    <location>
        <begin position="1"/>
        <end position="22"/>
    </location>
</feature>
<protein>
    <submittedName>
        <fullName evidence="2">Aspartyl protease family protein</fullName>
    </submittedName>
</protein>
<dbReference type="Proteomes" id="UP001596977">
    <property type="component" value="Unassembled WGS sequence"/>
</dbReference>
<dbReference type="PROSITE" id="PS00141">
    <property type="entry name" value="ASP_PROTEASE"/>
    <property type="match status" value="1"/>
</dbReference>
<sequence length="436" mass="44452">MSRPRRLAVALALAMLTAAPLAITISPGAAQTASPADAAALLDSTGAGDIAPLEAALPGMRDRAGAALLRARIAATRLRHAEAEKALAAYFATRDKDAARNAAAWAIKADLAFGEGDYAGAAAAYRAALPLMEGSANPADVLTTKQALGMATLLAPEPRQAVAGGTPGRIQAARDKAGLVRGPVSIDGTAIDAVFDTGANLSVVSAATAKRLGMRILDGTASVGSTSQAEVPTRIAIAARMTIAGVELRNVAFLVIDDSALTFPLPGGYTIEAIVGYPVFRALGRVQFGRDGSFLAGGKGGRSADNLRATGNDLYVVSGINGAGATLHLDTGATTTALSSRFAALHPDLVAGLTRGKRRIAGAGGMREQEVGLWQPASVTIGGRTRALPVIQVVLGGEASTREPRLGTLGQDVLGGFEYYAIDFRTMSFELGSPVG</sequence>
<evidence type="ECO:0000313" key="3">
    <source>
        <dbReference type="Proteomes" id="UP001596977"/>
    </source>
</evidence>
<comment type="caution">
    <text evidence="2">The sequence shown here is derived from an EMBL/GenBank/DDBJ whole genome shotgun (WGS) entry which is preliminary data.</text>
</comment>
<gene>
    <name evidence="2" type="ORF">ACFQ1E_08980</name>
</gene>
<keyword evidence="1" id="KW-0732">Signal</keyword>
<dbReference type="InterPro" id="IPR034122">
    <property type="entry name" value="Retropepsin-like_bacterial"/>
</dbReference>
<dbReference type="GO" id="GO:0008233">
    <property type="term" value="F:peptidase activity"/>
    <property type="evidence" value="ECO:0007669"/>
    <property type="project" value="UniProtKB-KW"/>
</dbReference>
<accession>A0ABW3H4U1</accession>
<dbReference type="EMBL" id="JBHTJG010000003">
    <property type="protein sequence ID" value="MFD0946468.1"/>
    <property type="molecule type" value="Genomic_DNA"/>
</dbReference>
<organism evidence="2 3">
    <name type="scientific">Sphingomonas canadensis</name>
    <dbReference type="NCBI Taxonomy" id="1219257"/>
    <lineage>
        <taxon>Bacteria</taxon>
        <taxon>Pseudomonadati</taxon>
        <taxon>Pseudomonadota</taxon>
        <taxon>Alphaproteobacteria</taxon>
        <taxon>Sphingomonadales</taxon>
        <taxon>Sphingomonadaceae</taxon>
        <taxon>Sphingomonas</taxon>
    </lineage>
</organism>
<evidence type="ECO:0000256" key="1">
    <source>
        <dbReference type="SAM" id="SignalP"/>
    </source>
</evidence>
<dbReference type="RefSeq" id="WP_264943837.1">
    <property type="nucleotide sequence ID" value="NZ_JAPDRA010000003.1"/>
</dbReference>
<dbReference type="GO" id="GO:0006508">
    <property type="term" value="P:proteolysis"/>
    <property type="evidence" value="ECO:0007669"/>
    <property type="project" value="UniProtKB-KW"/>
</dbReference>
<keyword evidence="2" id="KW-0645">Protease</keyword>
<dbReference type="Gene3D" id="2.40.70.10">
    <property type="entry name" value="Acid Proteases"/>
    <property type="match status" value="2"/>
</dbReference>
<proteinExistence type="predicted"/>
<dbReference type="Pfam" id="PF13650">
    <property type="entry name" value="Asp_protease_2"/>
    <property type="match status" value="1"/>
</dbReference>
<dbReference type="InterPro" id="IPR021109">
    <property type="entry name" value="Peptidase_aspartic_dom_sf"/>
</dbReference>
<reference evidence="3" key="1">
    <citation type="journal article" date="2019" name="Int. J. Syst. Evol. Microbiol.">
        <title>The Global Catalogue of Microorganisms (GCM) 10K type strain sequencing project: providing services to taxonomists for standard genome sequencing and annotation.</title>
        <authorList>
            <consortium name="The Broad Institute Genomics Platform"/>
            <consortium name="The Broad Institute Genome Sequencing Center for Infectious Disease"/>
            <person name="Wu L."/>
            <person name="Ma J."/>
        </authorList>
    </citation>
    <scope>NUCLEOTIDE SEQUENCE [LARGE SCALE GENOMIC DNA]</scope>
    <source>
        <strain evidence="3">CCUG 62982</strain>
    </source>
</reference>
<dbReference type="InterPro" id="IPR001969">
    <property type="entry name" value="Aspartic_peptidase_AS"/>
</dbReference>
<name>A0ABW3H4U1_9SPHN</name>
<evidence type="ECO:0000313" key="2">
    <source>
        <dbReference type="EMBL" id="MFD0946468.1"/>
    </source>
</evidence>
<dbReference type="SUPFAM" id="SSF50630">
    <property type="entry name" value="Acid proteases"/>
    <property type="match status" value="2"/>
</dbReference>
<feature type="chain" id="PRO_5045811309" evidence="1">
    <location>
        <begin position="23"/>
        <end position="436"/>
    </location>
</feature>
<dbReference type="CDD" id="cd05483">
    <property type="entry name" value="retropepsin_like_bacteria"/>
    <property type="match status" value="1"/>
</dbReference>